<evidence type="ECO:0000256" key="1">
    <source>
        <dbReference type="SAM" id="Phobius"/>
    </source>
</evidence>
<proteinExistence type="predicted"/>
<dbReference type="AlphaFoldDB" id="A0A554XPM6"/>
<keyword evidence="1" id="KW-0472">Membrane</keyword>
<organism evidence="2 3">
    <name type="scientific">Tepidimonas fonticaldi</name>
    <dbReference type="NCBI Taxonomy" id="1101373"/>
    <lineage>
        <taxon>Bacteria</taxon>
        <taxon>Pseudomonadati</taxon>
        <taxon>Pseudomonadota</taxon>
        <taxon>Betaproteobacteria</taxon>
        <taxon>Burkholderiales</taxon>
        <taxon>Tepidimonas</taxon>
    </lineage>
</organism>
<keyword evidence="1" id="KW-1133">Transmembrane helix</keyword>
<dbReference type="RefSeq" id="WP_231960307.1">
    <property type="nucleotide sequence ID" value="NZ_LZDH01000056.1"/>
</dbReference>
<gene>
    <name evidence="2" type="ORF">Tfont_00455</name>
</gene>
<sequence length="113" mass="12351">MLAQRVMWIAWPAFLMAAVMEMVVFAFVDPSELHWAGESLGWSRQTVYTLAFFVFWGLTMAAGALTTLLSLSPWEVNRCPVPPDQRPADCVRGDGAVANPRPSCDDGRCGGCA</sequence>
<dbReference type="EMBL" id="VJOO01000003">
    <property type="protein sequence ID" value="TSE37803.1"/>
    <property type="molecule type" value="Genomic_DNA"/>
</dbReference>
<keyword evidence="1" id="KW-0812">Transmembrane</keyword>
<protein>
    <submittedName>
        <fullName evidence="2">Uncharacterized protein</fullName>
    </submittedName>
</protein>
<comment type="caution">
    <text evidence="2">The sequence shown here is derived from an EMBL/GenBank/DDBJ whole genome shotgun (WGS) entry which is preliminary data.</text>
</comment>
<reference evidence="2 3" key="1">
    <citation type="submission" date="2019-07" db="EMBL/GenBank/DDBJ databases">
        <title>Tepidimonas fonticaldi AT-A2 draft genome.</title>
        <authorList>
            <person name="Da Costa M.S."/>
            <person name="Froufe H.J.C."/>
            <person name="Egas C."/>
            <person name="Albuquerque L."/>
        </authorList>
    </citation>
    <scope>NUCLEOTIDE SEQUENCE [LARGE SCALE GENOMIC DNA]</scope>
    <source>
        <strain evidence="2 3">AT-A2</strain>
    </source>
</reference>
<name>A0A554XPM6_9BURK</name>
<feature type="transmembrane region" description="Helical" evidence="1">
    <location>
        <begin position="7"/>
        <end position="28"/>
    </location>
</feature>
<evidence type="ECO:0000313" key="3">
    <source>
        <dbReference type="Proteomes" id="UP000316388"/>
    </source>
</evidence>
<accession>A0A554XPM6</accession>
<feature type="transmembrane region" description="Helical" evidence="1">
    <location>
        <begin position="48"/>
        <end position="71"/>
    </location>
</feature>
<dbReference type="Proteomes" id="UP000316388">
    <property type="component" value="Unassembled WGS sequence"/>
</dbReference>
<evidence type="ECO:0000313" key="2">
    <source>
        <dbReference type="EMBL" id="TSE37803.1"/>
    </source>
</evidence>